<accession>A0A381TRF1</accession>
<reference evidence="1" key="1">
    <citation type="submission" date="2018-05" db="EMBL/GenBank/DDBJ databases">
        <authorList>
            <person name="Lanie J.A."/>
            <person name="Ng W.-L."/>
            <person name="Kazmierczak K.M."/>
            <person name="Andrzejewski T.M."/>
            <person name="Davidsen T.M."/>
            <person name="Wayne K.J."/>
            <person name="Tettelin H."/>
            <person name="Glass J.I."/>
            <person name="Rusch D."/>
            <person name="Podicherti R."/>
            <person name="Tsui H.-C.T."/>
            <person name="Winkler M.E."/>
        </authorList>
    </citation>
    <scope>NUCLEOTIDE SEQUENCE</scope>
</reference>
<gene>
    <name evidence="1" type="ORF">METZ01_LOCUS70331</name>
</gene>
<protein>
    <submittedName>
        <fullName evidence="1">Uncharacterized protein</fullName>
    </submittedName>
</protein>
<dbReference type="AlphaFoldDB" id="A0A381TRF1"/>
<dbReference type="EMBL" id="UINC01004874">
    <property type="protein sequence ID" value="SVA17477.1"/>
    <property type="molecule type" value="Genomic_DNA"/>
</dbReference>
<dbReference type="SUPFAM" id="SSF51182">
    <property type="entry name" value="RmlC-like cupins"/>
    <property type="match status" value="1"/>
</dbReference>
<proteinExistence type="predicted"/>
<evidence type="ECO:0000313" key="1">
    <source>
        <dbReference type="EMBL" id="SVA17477.1"/>
    </source>
</evidence>
<dbReference type="InterPro" id="IPR011051">
    <property type="entry name" value="RmlC_Cupin_sf"/>
</dbReference>
<dbReference type="Gene3D" id="2.60.120.10">
    <property type="entry name" value="Jelly Rolls"/>
    <property type="match status" value="1"/>
</dbReference>
<organism evidence="1">
    <name type="scientific">marine metagenome</name>
    <dbReference type="NCBI Taxonomy" id="408172"/>
    <lineage>
        <taxon>unclassified sequences</taxon>
        <taxon>metagenomes</taxon>
        <taxon>ecological metagenomes</taxon>
    </lineage>
</organism>
<dbReference type="InterPro" id="IPR014710">
    <property type="entry name" value="RmlC-like_jellyroll"/>
</dbReference>
<name>A0A381TRF1_9ZZZZ</name>
<sequence>MTSRILSENSLLYYLEESQLLDSESELQVWFAHLNLHEFPDNDFPDGGQIADFLFSKIDFPEIQLFLLLIERKRIEPWTEKSEPVFFQELIEITPQKPEPSKQNISPKKRGCVWKNLLYPETLREIFKQNPDSPLDAVAKNRAAVIVHPDLPLCLEVLNIPKPWGYESWYTGVEKRGVALVTDKWGKTELPYALNVFKQQMLADYPESLILLKTLNPVADDVIGDLYYEMHEEKWEVYVVTEIDKTAWPSGTGIIKAGLHPEKIEEYQKSYGKEWAEILLDNFRKAIGEYEIIRRQIDDSTGDISEEILLQELELRQKASNFVGNCPVKIGDIVSFPVLQMHSLQHGIKVIEFQTPHYERLIVMFAQKVLTQNHWDTEEALKKMLLEVYKQPQLEILHKSSGLLVERFVDFPKFTADRICLEKNNSWEDKLDGKYQLLITISGQATIFPVDAKPLILNLEESLFLPVAMGSYRLESTGDAPLICLKAMPK</sequence>